<dbReference type="GO" id="GO:0006998">
    <property type="term" value="P:nuclear envelope organization"/>
    <property type="evidence" value="ECO:0007669"/>
    <property type="project" value="TreeGrafter"/>
</dbReference>
<evidence type="ECO:0000256" key="3">
    <source>
        <dbReference type="SAM" id="MobiDB-lite"/>
    </source>
</evidence>
<dbReference type="GO" id="GO:0031507">
    <property type="term" value="P:heterochromatin formation"/>
    <property type="evidence" value="ECO:0007669"/>
    <property type="project" value="TreeGrafter"/>
</dbReference>
<organism evidence="4 6">
    <name type="scientific">Didymodactylos carnosus</name>
    <dbReference type="NCBI Taxonomy" id="1234261"/>
    <lineage>
        <taxon>Eukaryota</taxon>
        <taxon>Metazoa</taxon>
        <taxon>Spiralia</taxon>
        <taxon>Gnathifera</taxon>
        <taxon>Rotifera</taxon>
        <taxon>Eurotatoria</taxon>
        <taxon>Bdelloidea</taxon>
        <taxon>Philodinida</taxon>
        <taxon>Philodinidae</taxon>
        <taxon>Didymodactylos</taxon>
    </lineage>
</organism>
<sequence length="562" mass="65820">IIKMEKRILKFEFDVGSTSHSTSRSTHEDIGKAMTLVQRERGRDIKEKEELRHLNDRFSHFLTNIEQLKRLNENLQQQLKDEFSKWGILPRDENKLRSIVIQINDRAMKRANDEVKIRACEQDTAILNRASNLYENVQDMYRRKQENLQNIIDKLQEELQRILQREKFSEEEILSTQDDLNKEIKKYQERLNDWLKVVVEKQTLLDDIQSLRESMNLVNALNDEEINEWKRLLDQSKDDSILFYKDELTNAIRDIKRDYSKQVKKFQDELEYQIEGQLRLVENQLKQQLSFDGDEKQNSEKKNRLIFEERKLHTSIEEYDKEQIKLNNLIMLLSGKKRLLRDEEMKLHELERKIRDKQLHERLITDRLKLEYEDLRQKFEQMAFELRFSIEDELKIYARLLDELMKKSSTTISSTTTALSSRGANPSTSNYTYTTSSMIRSGGIEGSTSGVQSSLHNGSTPLTTSTDVFRTRSSDYNNRSSTVPLPSTGTNDLLSHNYEGTTGGFSGWSAIGDDLTSLHHSSSSSWHDEHQVDENYRLPPEAEIIETYEDSAVKSITKTSIT</sequence>
<feature type="region of interest" description="Disordered" evidence="3">
    <location>
        <begin position="445"/>
        <end position="466"/>
    </location>
</feature>
<accession>A0A8S2E385</accession>
<feature type="coiled-coil region" evidence="2">
    <location>
        <begin position="333"/>
        <end position="360"/>
    </location>
</feature>
<reference evidence="4" key="1">
    <citation type="submission" date="2021-02" db="EMBL/GenBank/DDBJ databases">
        <authorList>
            <person name="Nowell W R."/>
        </authorList>
    </citation>
    <scope>NUCLEOTIDE SEQUENCE</scope>
</reference>
<keyword evidence="1 2" id="KW-0175">Coiled coil</keyword>
<feature type="coiled-coil region" evidence="2">
    <location>
        <begin position="127"/>
        <end position="197"/>
    </location>
</feature>
<dbReference type="Proteomes" id="UP000677228">
    <property type="component" value="Unassembled WGS sequence"/>
</dbReference>
<dbReference type="Proteomes" id="UP000682733">
    <property type="component" value="Unassembled WGS sequence"/>
</dbReference>
<name>A0A8S2E385_9BILA</name>
<dbReference type="GO" id="GO:0007097">
    <property type="term" value="P:nuclear migration"/>
    <property type="evidence" value="ECO:0007669"/>
    <property type="project" value="TreeGrafter"/>
</dbReference>
<gene>
    <name evidence="4" type="ORF">OVA965_LOCUS17790</name>
    <name evidence="5" type="ORF">TMI583_LOCUS17801</name>
</gene>
<dbReference type="PANTHER" id="PTHR45721:SF12">
    <property type="entry name" value="INTERMEDIATE FILAMENT PROTEIN IFA-1"/>
    <property type="match status" value="1"/>
</dbReference>
<evidence type="ECO:0000313" key="6">
    <source>
        <dbReference type="Proteomes" id="UP000677228"/>
    </source>
</evidence>
<dbReference type="PANTHER" id="PTHR45721">
    <property type="entry name" value="LAMIN DM0-RELATED"/>
    <property type="match status" value="1"/>
</dbReference>
<evidence type="ECO:0000313" key="5">
    <source>
        <dbReference type="EMBL" id="CAF3833427.1"/>
    </source>
</evidence>
<dbReference type="GO" id="GO:0051664">
    <property type="term" value="P:nuclear pore localization"/>
    <property type="evidence" value="ECO:0007669"/>
    <property type="project" value="TreeGrafter"/>
</dbReference>
<dbReference type="EMBL" id="CAJNOK010008635">
    <property type="protein sequence ID" value="CAF1068792.1"/>
    <property type="molecule type" value="Genomic_DNA"/>
</dbReference>
<dbReference type="GO" id="GO:0090435">
    <property type="term" value="P:protein localization to nuclear envelope"/>
    <property type="evidence" value="ECO:0007669"/>
    <property type="project" value="TreeGrafter"/>
</dbReference>
<comment type="caution">
    <text evidence="4">The sequence shown here is derived from an EMBL/GenBank/DDBJ whole genome shotgun (WGS) entry which is preliminary data.</text>
</comment>
<feature type="compositionally biased region" description="Polar residues" evidence="3">
    <location>
        <begin position="446"/>
        <end position="466"/>
    </location>
</feature>
<evidence type="ECO:0008006" key="7">
    <source>
        <dbReference type="Google" id="ProtNLM"/>
    </source>
</evidence>
<evidence type="ECO:0000256" key="2">
    <source>
        <dbReference type="SAM" id="Coils"/>
    </source>
</evidence>
<dbReference type="EMBL" id="CAJOBA010008650">
    <property type="protein sequence ID" value="CAF3833427.1"/>
    <property type="molecule type" value="Genomic_DNA"/>
</dbReference>
<feature type="non-terminal residue" evidence="4">
    <location>
        <position position="1"/>
    </location>
</feature>
<protein>
    <recommendedName>
        <fullName evidence="7">IF rod domain-containing protein</fullName>
    </recommendedName>
</protein>
<evidence type="ECO:0000313" key="4">
    <source>
        <dbReference type="EMBL" id="CAF1068792.1"/>
    </source>
</evidence>
<proteinExistence type="predicted"/>
<evidence type="ECO:0000256" key="1">
    <source>
        <dbReference type="ARBA" id="ARBA00023054"/>
    </source>
</evidence>
<dbReference type="AlphaFoldDB" id="A0A8S2E385"/>
<feature type="coiled-coil region" evidence="2">
    <location>
        <begin position="58"/>
        <end position="85"/>
    </location>
</feature>
<dbReference type="GO" id="GO:0005200">
    <property type="term" value="F:structural constituent of cytoskeleton"/>
    <property type="evidence" value="ECO:0007669"/>
    <property type="project" value="TreeGrafter"/>
</dbReference>
<dbReference type="GO" id="GO:0005652">
    <property type="term" value="C:nuclear lamina"/>
    <property type="evidence" value="ECO:0007669"/>
    <property type="project" value="TreeGrafter"/>
</dbReference>